<organism evidence="7">
    <name type="scientific">Rhizobium leguminosarum</name>
    <dbReference type="NCBI Taxonomy" id="384"/>
    <lineage>
        <taxon>Bacteria</taxon>
        <taxon>Pseudomonadati</taxon>
        <taxon>Pseudomonadota</taxon>
        <taxon>Alphaproteobacteria</taxon>
        <taxon>Hyphomicrobiales</taxon>
        <taxon>Rhizobiaceae</taxon>
        <taxon>Rhizobium/Agrobacterium group</taxon>
        <taxon>Rhizobium</taxon>
    </lineage>
</organism>
<dbReference type="Pfam" id="PF01494">
    <property type="entry name" value="FAD_binding_3"/>
    <property type="match status" value="1"/>
</dbReference>
<keyword evidence="3" id="KW-0285">Flavoprotein</keyword>
<comment type="cofactor">
    <cofactor evidence="1">
        <name>FAD</name>
        <dbReference type="ChEBI" id="CHEBI:57692"/>
    </cofactor>
</comment>
<evidence type="ECO:0000256" key="3">
    <source>
        <dbReference type="ARBA" id="ARBA00022630"/>
    </source>
</evidence>
<sequence length="516" mass="55475">MTENSTVDVLISGAGAAGLTLAIELARRGVSFRLIEKLNDPFRGSRGKGIQPRSQEVFEDLGILDRIVAQGGTYPRQREYRDDGSVSESDAVVGGEPTPAEPYHLPLMVPQFLTEGVMRERLLELGHRPEFGCELIGFEQDEAGVTARLKGTSGEETIHVRWLVGADGGRSFVRHALDIGFPGKTLGVRAMVADVILTGLDRDVWHRFGDGDMQRQIAICPLAGTDLFQIQGPIPLEGEVDLSAAGLTALVKERSGRDDIEVQSVSWASAFHMNARLADRYRLGRVLLVGDAPHTHPPTGGQGLNTSVQDAYNLGWKLAAVTAGAPDALLDSYEEERRPVAAAVLGLATNLLDAMKRGDMRRGREVHQLDIGYPSSSFALEKPERNAGLLAGDRAPDAPLKGVAGQPTRLFELFRGPHWTLLGYEAEQAAVPPRPGLHIHRIGERGDVIDEGGHFHDAYGLTSGDWVLVRPDGYVGAIIASAHAWALEAYLANVGLAAEAATQSVTASARLKTGVP</sequence>
<dbReference type="EMBL" id="LVYU01000107">
    <property type="protein sequence ID" value="KZA99088.1"/>
    <property type="molecule type" value="Genomic_DNA"/>
</dbReference>
<dbReference type="InterPro" id="IPR036249">
    <property type="entry name" value="Thioredoxin-like_sf"/>
</dbReference>
<dbReference type="Gene3D" id="3.50.50.60">
    <property type="entry name" value="FAD/NAD(P)-binding domain"/>
    <property type="match status" value="1"/>
</dbReference>
<dbReference type="Gene3D" id="3.30.70.2450">
    <property type="match status" value="1"/>
</dbReference>
<comment type="similarity">
    <text evidence="2">Belongs to the PheA/TfdB FAD monooxygenase family.</text>
</comment>
<keyword evidence="4" id="KW-0274">FAD</keyword>
<name>A0A154IES4_RHILE</name>
<dbReference type="NCBIfam" id="NF004832">
    <property type="entry name" value="PRK06184.1"/>
    <property type="match status" value="1"/>
</dbReference>
<dbReference type="PANTHER" id="PTHR43004:SF19">
    <property type="entry name" value="BINDING MONOOXYGENASE, PUTATIVE (JCVI)-RELATED"/>
    <property type="match status" value="1"/>
</dbReference>
<evidence type="ECO:0000256" key="2">
    <source>
        <dbReference type="ARBA" id="ARBA00007801"/>
    </source>
</evidence>
<dbReference type="SUPFAM" id="SSF51905">
    <property type="entry name" value="FAD/NAD(P)-binding domain"/>
    <property type="match status" value="1"/>
</dbReference>
<dbReference type="InterPro" id="IPR002938">
    <property type="entry name" value="FAD-bd"/>
</dbReference>
<evidence type="ECO:0000256" key="1">
    <source>
        <dbReference type="ARBA" id="ARBA00001974"/>
    </source>
</evidence>
<evidence type="ECO:0000256" key="5">
    <source>
        <dbReference type="SAM" id="MobiDB-lite"/>
    </source>
</evidence>
<dbReference type="PANTHER" id="PTHR43004">
    <property type="entry name" value="TRK SYSTEM POTASSIUM UPTAKE PROTEIN"/>
    <property type="match status" value="1"/>
</dbReference>
<dbReference type="GO" id="GO:0016709">
    <property type="term" value="F:oxidoreductase activity, acting on paired donors, with incorporation or reduction of molecular oxygen, NAD(P)H as one donor, and incorporation of one atom of oxygen"/>
    <property type="evidence" value="ECO:0007669"/>
    <property type="project" value="UniProtKB-ARBA"/>
</dbReference>
<dbReference type="InterPro" id="IPR036188">
    <property type="entry name" value="FAD/NAD-bd_sf"/>
</dbReference>
<evidence type="ECO:0000313" key="7">
    <source>
        <dbReference type="EMBL" id="KZA99088.1"/>
    </source>
</evidence>
<evidence type="ECO:0000259" key="6">
    <source>
        <dbReference type="Pfam" id="PF01494"/>
    </source>
</evidence>
<dbReference type="AlphaFoldDB" id="A0A154IES4"/>
<dbReference type="Gene3D" id="3.40.30.120">
    <property type="match status" value="1"/>
</dbReference>
<dbReference type="SUPFAM" id="SSF52833">
    <property type="entry name" value="Thioredoxin-like"/>
    <property type="match status" value="1"/>
</dbReference>
<feature type="domain" description="FAD-binding" evidence="6">
    <location>
        <begin position="7"/>
        <end position="345"/>
    </location>
</feature>
<feature type="region of interest" description="Disordered" evidence="5">
    <location>
        <begin position="75"/>
        <end position="99"/>
    </location>
</feature>
<accession>A0A154IES4</accession>
<dbReference type="GO" id="GO:0071949">
    <property type="term" value="F:FAD binding"/>
    <property type="evidence" value="ECO:0007669"/>
    <property type="project" value="InterPro"/>
</dbReference>
<reference evidence="7" key="1">
    <citation type="submission" date="2016-03" db="EMBL/GenBank/DDBJ databases">
        <title>Microsymbionts genomes from the relict species Vavilovia formosa.</title>
        <authorList>
            <person name="Chirak E."/>
            <person name="Kimeklis A."/>
            <person name="Kopat V."/>
            <person name="Andronov E."/>
        </authorList>
    </citation>
    <scope>NUCLEOTIDE SEQUENCE [LARGE SCALE GENOMIC DNA]</scope>
    <source>
        <strain evidence="7">Vaf12</strain>
    </source>
</reference>
<dbReference type="RefSeq" id="WP_062943199.1">
    <property type="nucleotide sequence ID" value="NZ_CP171844.1"/>
</dbReference>
<dbReference type="Pfam" id="PF21274">
    <property type="entry name" value="Rng_hyd_C"/>
    <property type="match status" value="1"/>
</dbReference>
<evidence type="ECO:0000256" key="4">
    <source>
        <dbReference type="ARBA" id="ARBA00022827"/>
    </source>
</evidence>
<gene>
    <name evidence="7" type="ORF">A4A59_23830</name>
</gene>
<proteinExistence type="inferred from homology"/>
<dbReference type="InterPro" id="IPR050641">
    <property type="entry name" value="RIFMO-like"/>
</dbReference>
<comment type="caution">
    <text evidence="7">The sequence shown here is derived from an EMBL/GenBank/DDBJ whole genome shotgun (WGS) entry which is preliminary data.</text>
</comment>
<dbReference type="PRINTS" id="PR00420">
    <property type="entry name" value="RNGMNOXGNASE"/>
</dbReference>
<protein>
    <submittedName>
        <fullName evidence="7">2-polyprenyl-6-methoxyphenol hydroxylase</fullName>
    </submittedName>
</protein>